<protein>
    <submittedName>
        <fullName evidence="1">Uncharacterized protein</fullName>
    </submittedName>
</protein>
<evidence type="ECO:0000313" key="2">
    <source>
        <dbReference type="Proteomes" id="UP000793456"/>
    </source>
</evidence>
<name>A0ACD3RHK5_LARCR</name>
<accession>A0ACD3RHK5</accession>
<dbReference type="EMBL" id="CM011678">
    <property type="protein sequence ID" value="TMS18971.1"/>
    <property type="molecule type" value="Genomic_DNA"/>
</dbReference>
<evidence type="ECO:0000313" key="1">
    <source>
        <dbReference type="EMBL" id="TMS18971.1"/>
    </source>
</evidence>
<comment type="caution">
    <text evidence="1">The sequence shown here is derived from an EMBL/GenBank/DDBJ whole genome shotgun (WGS) entry which is preliminary data.</text>
</comment>
<proteinExistence type="predicted"/>
<sequence length="94" mass="10720">MSTYFSPQSALFVTKSCIDWNRDVLKKELGLDDEDIIDVPVLFNLVAEGEDVEEYRALAYYPDMWQNHKSLGVQGTAIYTRISCHSTNTTGHEM</sequence>
<gene>
    <name evidence="1" type="ORF">E3U43_003292</name>
</gene>
<keyword evidence="2" id="KW-1185">Reference proteome</keyword>
<dbReference type="Proteomes" id="UP000793456">
    <property type="component" value="Chromosome V"/>
</dbReference>
<organism evidence="1 2">
    <name type="scientific">Larimichthys crocea</name>
    <name type="common">Large yellow croaker</name>
    <name type="synonym">Pseudosciaena crocea</name>
    <dbReference type="NCBI Taxonomy" id="215358"/>
    <lineage>
        <taxon>Eukaryota</taxon>
        <taxon>Metazoa</taxon>
        <taxon>Chordata</taxon>
        <taxon>Craniata</taxon>
        <taxon>Vertebrata</taxon>
        <taxon>Euteleostomi</taxon>
        <taxon>Actinopterygii</taxon>
        <taxon>Neopterygii</taxon>
        <taxon>Teleostei</taxon>
        <taxon>Neoteleostei</taxon>
        <taxon>Acanthomorphata</taxon>
        <taxon>Eupercaria</taxon>
        <taxon>Sciaenidae</taxon>
        <taxon>Larimichthys</taxon>
    </lineage>
</organism>
<reference evidence="1" key="1">
    <citation type="submission" date="2018-11" db="EMBL/GenBank/DDBJ databases">
        <title>The sequence and de novo assembly of Larimichthys crocea genome using PacBio and Hi-C technologies.</title>
        <authorList>
            <person name="Xu P."/>
            <person name="Chen B."/>
            <person name="Zhou Z."/>
            <person name="Ke Q."/>
            <person name="Wu Y."/>
            <person name="Bai H."/>
            <person name="Pu F."/>
        </authorList>
    </citation>
    <scope>NUCLEOTIDE SEQUENCE</scope>
    <source>
        <tissue evidence="1">Muscle</tissue>
    </source>
</reference>